<dbReference type="InterPro" id="IPR010432">
    <property type="entry name" value="RDD"/>
</dbReference>
<feature type="transmembrane region" description="Helical" evidence="7">
    <location>
        <begin position="72"/>
        <end position="93"/>
    </location>
</feature>
<keyword evidence="2" id="KW-1003">Cell membrane</keyword>
<feature type="region of interest" description="Disordered" evidence="6">
    <location>
        <begin position="1"/>
        <end position="53"/>
    </location>
</feature>
<keyword evidence="3 7" id="KW-0812">Transmembrane</keyword>
<feature type="compositionally biased region" description="Polar residues" evidence="6">
    <location>
        <begin position="1"/>
        <end position="12"/>
    </location>
</feature>
<sequence>MRAHSGSSTLCAMNQPPPPPPSSDPYGTPPPPPQSNNPYGTPPPAPAPGQTPVGARPGELVERFLARLIDGIGLGIVFGILWAIFAAIFITGYRSVGEALLFGIFFYVITTALYIGYYAFLESNQGATFGKQLLKMKVVGPDGVSNPTMEQALRRNAFYAVGLISIVPVVGFFLGPLATIGAYVFIAVTINNDTVARQGWHDTFAGGTRVLKVG</sequence>
<protein>
    <submittedName>
        <fullName evidence="9">RDD family protein</fullName>
    </submittedName>
</protein>
<accession>A0ABP9PUG9</accession>
<organism evidence="9 10">
    <name type="scientific">Nocardioides marinquilinus</name>
    <dbReference type="NCBI Taxonomy" id="1210400"/>
    <lineage>
        <taxon>Bacteria</taxon>
        <taxon>Bacillati</taxon>
        <taxon>Actinomycetota</taxon>
        <taxon>Actinomycetes</taxon>
        <taxon>Propionibacteriales</taxon>
        <taxon>Nocardioidaceae</taxon>
        <taxon>Nocardioides</taxon>
    </lineage>
</organism>
<keyword evidence="4 7" id="KW-1133">Transmembrane helix</keyword>
<feature type="transmembrane region" description="Helical" evidence="7">
    <location>
        <begin position="157"/>
        <end position="186"/>
    </location>
</feature>
<dbReference type="PANTHER" id="PTHR36115:SF4">
    <property type="entry name" value="MEMBRANE PROTEIN"/>
    <property type="match status" value="1"/>
</dbReference>
<name>A0ABP9PUG9_9ACTN</name>
<comment type="subcellular location">
    <subcellularLocation>
        <location evidence="1">Cell membrane</location>
        <topology evidence="1">Multi-pass membrane protein</topology>
    </subcellularLocation>
</comment>
<evidence type="ECO:0000256" key="5">
    <source>
        <dbReference type="ARBA" id="ARBA00023136"/>
    </source>
</evidence>
<gene>
    <name evidence="9" type="ORF">GCM10023340_24310</name>
</gene>
<keyword evidence="5 7" id="KW-0472">Membrane</keyword>
<feature type="transmembrane region" description="Helical" evidence="7">
    <location>
        <begin position="99"/>
        <end position="121"/>
    </location>
</feature>
<dbReference type="Proteomes" id="UP001500221">
    <property type="component" value="Unassembled WGS sequence"/>
</dbReference>
<evidence type="ECO:0000256" key="4">
    <source>
        <dbReference type="ARBA" id="ARBA00022989"/>
    </source>
</evidence>
<evidence type="ECO:0000256" key="7">
    <source>
        <dbReference type="SAM" id="Phobius"/>
    </source>
</evidence>
<evidence type="ECO:0000313" key="10">
    <source>
        <dbReference type="Proteomes" id="UP001500221"/>
    </source>
</evidence>
<evidence type="ECO:0000313" key="9">
    <source>
        <dbReference type="EMBL" id="GAA5149263.1"/>
    </source>
</evidence>
<evidence type="ECO:0000256" key="6">
    <source>
        <dbReference type="SAM" id="MobiDB-lite"/>
    </source>
</evidence>
<proteinExistence type="predicted"/>
<reference evidence="10" key="1">
    <citation type="journal article" date="2019" name="Int. J. Syst. Evol. Microbiol.">
        <title>The Global Catalogue of Microorganisms (GCM) 10K type strain sequencing project: providing services to taxonomists for standard genome sequencing and annotation.</title>
        <authorList>
            <consortium name="The Broad Institute Genomics Platform"/>
            <consortium name="The Broad Institute Genome Sequencing Center for Infectious Disease"/>
            <person name="Wu L."/>
            <person name="Ma J."/>
        </authorList>
    </citation>
    <scope>NUCLEOTIDE SEQUENCE [LARGE SCALE GENOMIC DNA]</scope>
    <source>
        <strain evidence="10">JCM 18459</strain>
    </source>
</reference>
<dbReference type="PANTHER" id="PTHR36115">
    <property type="entry name" value="PROLINE-RICH ANTIGEN HOMOLOG-RELATED"/>
    <property type="match status" value="1"/>
</dbReference>
<feature type="domain" description="RDD" evidence="8">
    <location>
        <begin position="59"/>
        <end position="206"/>
    </location>
</feature>
<dbReference type="Pfam" id="PF06271">
    <property type="entry name" value="RDD"/>
    <property type="match status" value="1"/>
</dbReference>
<evidence type="ECO:0000259" key="8">
    <source>
        <dbReference type="Pfam" id="PF06271"/>
    </source>
</evidence>
<keyword evidence="10" id="KW-1185">Reference proteome</keyword>
<dbReference type="EMBL" id="BAABKG010000003">
    <property type="protein sequence ID" value="GAA5149263.1"/>
    <property type="molecule type" value="Genomic_DNA"/>
</dbReference>
<feature type="compositionally biased region" description="Pro residues" evidence="6">
    <location>
        <begin position="15"/>
        <end position="49"/>
    </location>
</feature>
<comment type="caution">
    <text evidence="9">The sequence shown here is derived from an EMBL/GenBank/DDBJ whole genome shotgun (WGS) entry which is preliminary data.</text>
</comment>
<evidence type="ECO:0000256" key="1">
    <source>
        <dbReference type="ARBA" id="ARBA00004651"/>
    </source>
</evidence>
<dbReference type="InterPro" id="IPR051791">
    <property type="entry name" value="Pra-immunoreactive"/>
</dbReference>
<evidence type="ECO:0000256" key="3">
    <source>
        <dbReference type="ARBA" id="ARBA00022692"/>
    </source>
</evidence>
<evidence type="ECO:0000256" key="2">
    <source>
        <dbReference type="ARBA" id="ARBA00022475"/>
    </source>
</evidence>